<organism evidence="2 3">
    <name type="scientific">Bosea rubneri</name>
    <dbReference type="NCBI Taxonomy" id="3075434"/>
    <lineage>
        <taxon>Bacteria</taxon>
        <taxon>Pseudomonadati</taxon>
        <taxon>Pseudomonadota</taxon>
        <taxon>Alphaproteobacteria</taxon>
        <taxon>Hyphomicrobiales</taxon>
        <taxon>Boseaceae</taxon>
        <taxon>Bosea</taxon>
    </lineage>
</organism>
<protein>
    <recommendedName>
        <fullName evidence="4">DUF423 domain-containing protein</fullName>
    </recommendedName>
</protein>
<evidence type="ECO:0000313" key="2">
    <source>
        <dbReference type="EMBL" id="MDU0339898.1"/>
    </source>
</evidence>
<evidence type="ECO:0008006" key="4">
    <source>
        <dbReference type="Google" id="ProtNLM"/>
    </source>
</evidence>
<keyword evidence="3" id="KW-1185">Reference proteome</keyword>
<keyword evidence="1" id="KW-0472">Membrane</keyword>
<accession>A0ABU3S543</accession>
<sequence length="123" mass="13378">MNLWLAAAAIIALATTVVHAWLGGREIARPLLAAERLRNVPKYTMYYCWHLVTIILAGQALAFGLAAFGHASRDLTIFATVSAGLFALWSLGMIGGLRLRLAHFPQWALFAPMAACGALGLWW</sequence>
<dbReference type="RefSeq" id="WP_316017782.1">
    <property type="nucleotide sequence ID" value="NZ_JAWDID010000009.1"/>
</dbReference>
<dbReference type="Proteomes" id="UP001254257">
    <property type="component" value="Unassembled WGS sequence"/>
</dbReference>
<feature type="transmembrane region" description="Helical" evidence="1">
    <location>
        <begin position="44"/>
        <end position="68"/>
    </location>
</feature>
<evidence type="ECO:0000256" key="1">
    <source>
        <dbReference type="SAM" id="Phobius"/>
    </source>
</evidence>
<keyword evidence="1" id="KW-1133">Transmembrane helix</keyword>
<comment type="caution">
    <text evidence="2">The sequence shown here is derived from an EMBL/GenBank/DDBJ whole genome shotgun (WGS) entry which is preliminary data.</text>
</comment>
<feature type="transmembrane region" description="Helical" evidence="1">
    <location>
        <begin position="75"/>
        <end position="98"/>
    </location>
</feature>
<evidence type="ECO:0000313" key="3">
    <source>
        <dbReference type="Proteomes" id="UP001254257"/>
    </source>
</evidence>
<reference evidence="2 3" key="1">
    <citation type="submission" date="2023-09" db="EMBL/GenBank/DDBJ databases">
        <title>Whole genome shotgun sequencing (WGS) of Bosea sp. ZW T0_25, isolated from stored onions (Allium cepa).</title>
        <authorList>
            <person name="Stoll D.A."/>
            <person name="Huch M."/>
        </authorList>
    </citation>
    <scope>NUCLEOTIDE SEQUENCE [LARGE SCALE GENOMIC DNA]</scope>
    <source>
        <strain evidence="2 3">ZW T0_25</strain>
    </source>
</reference>
<dbReference type="EMBL" id="JAWDID010000009">
    <property type="protein sequence ID" value="MDU0339898.1"/>
    <property type="molecule type" value="Genomic_DNA"/>
</dbReference>
<keyword evidence="1" id="KW-0812">Transmembrane</keyword>
<name>A0ABU3S543_9HYPH</name>
<gene>
    <name evidence="2" type="ORF">RKE40_08400</name>
</gene>
<feature type="transmembrane region" description="Helical" evidence="1">
    <location>
        <begin position="104"/>
        <end position="122"/>
    </location>
</feature>
<proteinExistence type="predicted"/>